<dbReference type="CDD" id="cd01134">
    <property type="entry name" value="V_A-ATPase_A"/>
    <property type="match status" value="1"/>
</dbReference>
<dbReference type="PANTHER" id="PTHR43607">
    <property type="entry name" value="V-TYPE PROTON ATPASE CATALYTIC SUBUNIT A"/>
    <property type="match status" value="1"/>
</dbReference>
<evidence type="ECO:0000256" key="7">
    <source>
        <dbReference type="HAMAP-Rule" id="MF_00309"/>
    </source>
</evidence>
<reference evidence="14" key="1">
    <citation type="journal article" date="2019" name="Int. J. Syst. Evol. Microbiol.">
        <title>The Global Catalogue of Microorganisms (GCM) 10K type strain sequencing project: providing services to taxonomists for standard genome sequencing and annotation.</title>
        <authorList>
            <consortium name="The Broad Institute Genomics Platform"/>
            <consortium name="The Broad Institute Genome Sequencing Center for Infectious Disease"/>
            <person name="Wu L."/>
            <person name="Ma J."/>
        </authorList>
    </citation>
    <scope>NUCLEOTIDE SEQUENCE [LARGE SCALE GENOMIC DNA]</scope>
    <source>
        <strain evidence="14">CGMCC 1.12791</strain>
    </source>
</reference>
<dbReference type="SUPFAM" id="SSF50615">
    <property type="entry name" value="N-terminal domain of alpha and beta subunits of F1 ATP synthase"/>
    <property type="match status" value="1"/>
</dbReference>
<keyword evidence="3 7" id="KW-0547">Nucleotide-binding</keyword>
<feature type="domain" description="ATPsynthase alpha/beta subunit barrel-sandwich" evidence="11">
    <location>
        <begin position="130"/>
        <end position="210"/>
    </location>
</feature>
<feature type="compositionally biased region" description="Low complexity" evidence="8">
    <location>
        <begin position="1"/>
        <end position="12"/>
    </location>
</feature>
<dbReference type="InterPro" id="IPR031686">
    <property type="entry name" value="ATP-synth_a_Xtn"/>
</dbReference>
<keyword evidence="6 7" id="KW-0406">Ion transport</keyword>
<dbReference type="InterPro" id="IPR024034">
    <property type="entry name" value="ATPase_F1/V1_b/a_C"/>
</dbReference>
<name>A0ABQ3HL29_9ACTN</name>
<dbReference type="EMBL" id="BNAD01000004">
    <property type="protein sequence ID" value="GHE17147.1"/>
    <property type="molecule type" value="Genomic_DNA"/>
</dbReference>
<comment type="function">
    <text evidence="7">Produces ATP from ADP in the presence of a proton gradient across the membrane. The V-type alpha chain is a catalytic subunit.</text>
</comment>
<keyword evidence="5 7" id="KW-1278">Translocase</keyword>
<dbReference type="SUPFAM" id="SSF52540">
    <property type="entry name" value="P-loop containing nucleoside triphosphate hydrolases"/>
    <property type="match status" value="1"/>
</dbReference>
<feature type="region of interest" description="Disordered" evidence="8">
    <location>
        <begin position="1"/>
        <end position="24"/>
    </location>
</feature>
<gene>
    <name evidence="7" type="primary">atpA</name>
    <name evidence="13" type="ORF">GCM10011376_17570</name>
</gene>
<dbReference type="Gene3D" id="1.10.1140.10">
    <property type="entry name" value="Bovine Mitochondrial F1-atpase, Atp Synthase Beta Chain, Chain D, domain 3"/>
    <property type="match status" value="1"/>
</dbReference>
<dbReference type="Pfam" id="PF16886">
    <property type="entry name" value="ATP-synt_ab_Xtn"/>
    <property type="match status" value="1"/>
</dbReference>
<dbReference type="InterPro" id="IPR027417">
    <property type="entry name" value="P-loop_NTPase"/>
</dbReference>
<evidence type="ECO:0000256" key="3">
    <source>
        <dbReference type="ARBA" id="ARBA00022741"/>
    </source>
</evidence>
<keyword evidence="7" id="KW-0066">ATP synthesis</keyword>
<keyword evidence="2 7" id="KW-0813">Transport</keyword>
<feature type="domain" description="ATP synthase A/B type C-terminal" evidence="12">
    <location>
        <begin position="457"/>
        <end position="542"/>
    </location>
</feature>
<comment type="catalytic activity">
    <reaction evidence="7">
        <text>ATP + H2O + 4 H(+)(in) = ADP + phosphate + 5 H(+)(out)</text>
        <dbReference type="Rhea" id="RHEA:57720"/>
        <dbReference type="ChEBI" id="CHEBI:15377"/>
        <dbReference type="ChEBI" id="CHEBI:15378"/>
        <dbReference type="ChEBI" id="CHEBI:30616"/>
        <dbReference type="ChEBI" id="CHEBI:43474"/>
        <dbReference type="ChEBI" id="CHEBI:456216"/>
        <dbReference type="EC" id="7.1.2.2"/>
    </reaction>
</comment>
<dbReference type="EC" id="7.1.2.2" evidence="7"/>
<feature type="region of interest" description="Disordered" evidence="8">
    <location>
        <begin position="597"/>
        <end position="616"/>
    </location>
</feature>
<evidence type="ECO:0000259" key="12">
    <source>
        <dbReference type="Pfam" id="PF22919"/>
    </source>
</evidence>
<dbReference type="RefSeq" id="WP_169701885.1">
    <property type="nucleotide sequence ID" value="NZ_BNAD01000004.1"/>
</dbReference>
<dbReference type="PANTHER" id="PTHR43607:SF1">
    <property type="entry name" value="H(+)-TRANSPORTING TWO-SECTOR ATPASE"/>
    <property type="match status" value="1"/>
</dbReference>
<protein>
    <recommendedName>
        <fullName evidence="7">V-type ATP synthase alpha chain</fullName>
        <ecNumber evidence="7">7.1.2.2</ecNumber>
    </recommendedName>
    <alternativeName>
        <fullName evidence="7">V-ATPase subunit A</fullName>
    </alternativeName>
</protein>
<dbReference type="Pfam" id="PF00006">
    <property type="entry name" value="ATP-synt_ab"/>
    <property type="match status" value="1"/>
</dbReference>
<proteinExistence type="inferred from homology"/>
<evidence type="ECO:0000313" key="14">
    <source>
        <dbReference type="Proteomes" id="UP000597341"/>
    </source>
</evidence>
<evidence type="ECO:0000256" key="8">
    <source>
        <dbReference type="SAM" id="MobiDB-lite"/>
    </source>
</evidence>
<dbReference type="Gene3D" id="3.40.50.300">
    <property type="entry name" value="P-loop containing nucleotide triphosphate hydrolases"/>
    <property type="match status" value="1"/>
</dbReference>
<dbReference type="InterPro" id="IPR004100">
    <property type="entry name" value="ATPase_F1/V1/A1_a/bsu_N"/>
</dbReference>
<evidence type="ECO:0000256" key="1">
    <source>
        <dbReference type="ARBA" id="ARBA00008936"/>
    </source>
</evidence>
<dbReference type="Gene3D" id="2.40.50.100">
    <property type="match status" value="1"/>
</dbReference>
<comment type="similarity">
    <text evidence="1 7">Belongs to the ATPase alpha/beta chains family.</text>
</comment>
<evidence type="ECO:0000256" key="5">
    <source>
        <dbReference type="ARBA" id="ARBA00022967"/>
    </source>
</evidence>
<evidence type="ECO:0000313" key="13">
    <source>
        <dbReference type="EMBL" id="GHE17147.1"/>
    </source>
</evidence>
<feature type="domain" description="ATPase F1/V1/A1 complex alpha/beta subunit N-terminal" evidence="10">
    <location>
        <begin position="27"/>
        <end position="89"/>
    </location>
</feature>
<feature type="compositionally biased region" description="Basic and acidic residues" evidence="8">
    <location>
        <begin position="597"/>
        <end position="606"/>
    </location>
</feature>
<evidence type="ECO:0000259" key="10">
    <source>
        <dbReference type="Pfam" id="PF02874"/>
    </source>
</evidence>
<dbReference type="Pfam" id="PF22919">
    <property type="entry name" value="ATP-synt_VA_C"/>
    <property type="match status" value="1"/>
</dbReference>
<dbReference type="InterPro" id="IPR022878">
    <property type="entry name" value="V-ATPase_asu"/>
</dbReference>
<dbReference type="InterPro" id="IPR000194">
    <property type="entry name" value="ATPase_F1/V1/A1_a/bsu_nucl-bd"/>
</dbReference>
<dbReference type="NCBIfam" id="NF003220">
    <property type="entry name" value="PRK04192.1"/>
    <property type="match status" value="1"/>
</dbReference>
<dbReference type="CDD" id="cd18111">
    <property type="entry name" value="ATP-synt_V_A-type_alpha_C"/>
    <property type="match status" value="1"/>
</dbReference>
<keyword evidence="14" id="KW-1185">Reference proteome</keyword>
<dbReference type="HAMAP" id="MF_00309">
    <property type="entry name" value="ATP_synth_A_arch"/>
    <property type="match status" value="1"/>
</dbReference>
<organism evidence="13 14">
    <name type="scientific">Nocardioides flavus</name>
    <name type="common">ex Wang et al. 2016</name>
    <dbReference type="NCBI Taxonomy" id="2058780"/>
    <lineage>
        <taxon>Bacteria</taxon>
        <taxon>Bacillati</taxon>
        <taxon>Actinomycetota</taxon>
        <taxon>Actinomycetes</taxon>
        <taxon>Propionibacteriales</taxon>
        <taxon>Nocardioidaceae</taxon>
        <taxon>Nocardioides</taxon>
    </lineage>
</organism>
<comment type="caution">
    <text evidence="13">The sequence shown here is derived from an EMBL/GenBank/DDBJ whole genome shotgun (WGS) entry which is preliminary data.</text>
</comment>
<feature type="domain" description="ATPase F1/V1/A1 complex alpha/beta subunit nucleotide-binding" evidence="9">
    <location>
        <begin position="228"/>
        <end position="450"/>
    </location>
</feature>
<evidence type="ECO:0000259" key="11">
    <source>
        <dbReference type="Pfam" id="PF16886"/>
    </source>
</evidence>
<dbReference type="SUPFAM" id="SSF47917">
    <property type="entry name" value="C-terminal domain of alpha and beta subunits of F1 ATP synthase"/>
    <property type="match status" value="1"/>
</dbReference>
<dbReference type="InterPro" id="IPR036121">
    <property type="entry name" value="ATPase_F1/V1/A1_a/bsu_N_sf"/>
</dbReference>
<evidence type="ECO:0000256" key="6">
    <source>
        <dbReference type="ARBA" id="ARBA00023065"/>
    </source>
</evidence>
<dbReference type="Gene3D" id="2.40.30.20">
    <property type="match status" value="1"/>
</dbReference>
<feature type="binding site" evidence="7">
    <location>
        <begin position="248"/>
        <end position="255"/>
    </location>
    <ligand>
        <name>ATP</name>
        <dbReference type="ChEBI" id="CHEBI:30616"/>
    </ligand>
</feature>
<evidence type="ECO:0000256" key="2">
    <source>
        <dbReference type="ARBA" id="ARBA00022448"/>
    </source>
</evidence>
<dbReference type="InterPro" id="IPR023366">
    <property type="entry name" value="ATP_synth_asu-like_sf"/>
</dbReference>
<keyword evidence="7" id="KW-0375">Hydrogen ion transport</keyword>
<sequence length="616" mass="66088">MSTTPTTMPSTTHGGAPAGSGDQVGTVVRVSGPVLEVAGLPACRLYDVVKVGPQDLPGEVIRLDGALATVQVFEDTSGLRVGDPVTGTGGPLTIELGPGLLGTVFDGTQRPLAALNAEHGIYIPRGADLPGLDRSRTWEFVPSVVAGDRVEAGDELGTVQETTALRHRVLVPPGVRGVVEHVAEGSHRVDEVIARVQGHDVQMLQRWPIRRPRPVRGHQALHRPLLTGQRVLDSLFPIALGGAGIIPGGFGTGKTVLEQAIAKHAEADVVVYVGCGERGNELTEVLEEFPQLSDPRTGRPLMERTVLVANTSNMPVAAREASVYLGITMAEYYRDQGLHAVLLADSTSRWGEALREVSGRLGEIPAEDGYPAYLATRLAAFYERAGLVDCLGSTPRSGSVTVVGAVSPAGGDFSEPVTQNSLRVAGCFWALDASLARSRHFPSINWTRSYTTYRLGEWFDEHVAEDWSRLSAWAVRTLQEEGSLQEVVSLLGVEAVAPPQRVTLRVGRMLREDYLQQNSFDPADASCPPAKQVTMLRLIKSAEEAMTAAVTAGRPVADVVAHPVLRTVAAARGWPVDDTLERHLDDAVSTMHAALTTKERATEERAALTTDEEEQR</sequence>
<dbReference type="Pfam" id="PF02874">
    <property type="entry name" value="ATP-synt_ab_N"/>
    <property type="match status" value="1"/>
</dbReference>
<evidence type="ECO:0000256" key="4">
    <source>
        <dbReference type="ARBA" id="ARBA00022840"/>
    </source>
</evidence>
<dbReference type="Proteomes" id="UP000597341">
    <property type="component" value="Unassembled WGS sequence"/>
</dbReference>
<accession>A0ABQ3HL29</accession>
<evidence type="ECO:0000259" key="9">
    <source>
        <dbReference type="Pfam" id="PF00006"/>
    </source>
</evidence>
<dbReference type="InterPro" id="IPR055190">
    <property type="entry name" value="ATP-synt_VA_C"/>
</dbReference>
<keyword evidence="4 7" id="KW-0067">ATP-binding</keyword>